<evidence type="ECO:0000313" key="4">
    <source>
        <dbReference type="Proteomes" id="UP001164100"/>
    </source>
</evidence>
<dbReference type="AlphaFoldDB" id="A0AA46NG60"/>
<dbReference type="EMBL" id="CP099556">
    <property type="protein sequence ID" value="UYF42732.1"/>
    <property type="molecule type" value="Genomic_DNA"/>
</dbReference>
<feature type="domain" description="CHASE2" evidence="2">
    <location>
        <begin position="39"/>
        <end position="328"/>
    </location>
</feature>
<name>A0AA46NG60_9BACT</name>
<proteinExistence type="predicted"/>
<protein>
    <submittedName>
        <fullName evidence="3">CHASE2 domain-containing protein</fullName>
    </submittedName>
</protein>
<reference evidence="3" key="1">
    <citation type="journal article" date="2022" name="Front. Microbiol.">
        <title>Species classification and novel plasmid identifications in Arcobacter cryaerophilus and Arcobacter cryaerophilus-like organisms.</title>
        <authorList>
            <person name="Zhou G."/>
            <person name="Wang M."/>
            <person name="Wang H."/>
            <person name="Chen X."/>
            <person name="Gu Y."/>
            <person name="Shao Z."/>
            <person name="Zhang J."/>
            <person name="Zhang M."/>
        </authorList>
    </citation>
    <scope>NUCLEOTIDE SEQUENCE</scope>
    <source>
        <strain evidence="3">ICDCAC48</strain>
    </source>
</reference>
<dbReference type="InterPro" id="IPR007890">
    <property type="entry name" value="CHASE2"/>
</dbReference>
<dbReference type="RefSeq" id="WP_263514265.1">
    <property type="nucleotide sequence ID" value="NZ_CP099556.1"/>
</dbReference>
<accession>A0AA46NG60</accession>
<keyword evidence="1" id="KW-0812">Transmembrane</keyword>
<sequence>MLNIIKSEFYKHYMVSLKNALIGSLFFLIIHLFANVEFIRKHAEDFSFDVTNVFFNYFNDIKYNVPNVKVFVVDDKYLKAENLLNQYNEATYGYTFPRDKIAQFIQKLDQHIKIINEIPKVLFIDYDMTYATTNYNINLSNEDQQLINVLKQPRDYIIIFPKTNNQNFIENLEDPVIQDLIKNKKIIFSSVGLTISEDDINRRYHPFREFDNQKYINAPITIFNMFYQPLKIENLNNQNVIENRIIFKNYRNIKSNIFFNFYQSEWDNLNKYSANVPLNMIINEDFKDSIIFFGGTFAKDDIFKNNSLIGISDFNGIDIQANALMTLFYLEGTLKNINIILGVIIVFLTFFFVDLFIEVIFGRTNLKFNEYIKFFILLIFSGVILLIISNYILVEHNLWFNWIIPFIVFQVIEFTNIFKNKMYLKLFVIFCLIILLFILFF</sequence>
<evidence type="ECO:0000313" key="3">
    <source>
        <dbReference type="EMBL" id="UYF42732.1"/>
    </source>
</evidence>
<feature type="transmembrane region" description="Helical" evidence="1">
    <location>
        <begin position="339"/>
        <end position="362"/>
    </location>
</feature>
<evidence type="ECO:0000259" key="2">
    <source>
        <dbReference type="Pfam" id="PF05226"/>
    </source>
</evidence>
<keyword evidence="1" id="KW-1133">Transmembrane helix</keyword>
<feature type="transmembrane region" description="Helical" evidence="1">
    <location>
        <begin position="422"/>
        <end position="440"/>
    </location>
</feature>
<dbReference type="Proteomes" id="UP001164100">
    <property type="component" value="Chromosome"/>
</dbReference>
<feature type="transmembrane region" description="Helical" evidence="1">
    <location>
        <begin position="374"/>
        <end position="393"/>
    </location>
</feature>
<gene>
    <name evidence="3" type="ORF">NGX11_07405</name>
</gene>
<feature type="transmembrane region" description="Helical" evidence="1">
    <location>
        <begin position="12"/>
        <end position="34"/>
    </location>
</feature>
<keyword evidence="1" id="KW-0472">Membrane</keyword>
<evidence type="ECO:0000256" key="1">
    <source>
        <dbReference type="SAM" id="Phobius"/>
    </source>
</evidence>
<dbReference type="Pfam" id="PF05226">
    <property type="entry name" value="CHASE2"/>
    <property type="match status" value="1"/>
</dbReference>
<organism evidence="3 4">
    <name type="scientific">Aliarcobacter cryaerophilus</name>
    <dbReference type="NCBI Taxonomy" id="28198"/>
    <lineage>
        <taxon>Bacteria</taxon>
        <taxon>Pseudomonadati</taxon>
        <taxon>Campylobacterota</taxon>
        <taxon>Epsilonproteobacteria</taxon>
        <taxon>Campylobacterales</taxon>
        <taxon>Arcobacteraceae</taxon>
        <taxon>Aliarcobacter</taxon>
    </lineage>
</organism>
<feature type="transmembrane region" description="Helical" evidence="1">
    <location>
        <begin position="399"/>
        <end position="415"/>
    </location>
</feature>